<reference evidence="3" key="2">
    <citation type="submission" date="2015-08" db="UniProtKB">
        <authorList>
            <consortium name="WormBaseParasite"/>
        </authorList>
    </citation>
    <scope>IDENTIFICATION</scope>
</reference>
<evidence type="ECO:0000313" key="3">
    <source>
        <dbReference type="WBParaSite" id="SVE_1833700.1"/>
    </source>
</evidence>
<evidence type="ECO:0000256" key="1">
    <source>
        <dbReference type="SAM" id="MobiDB-lite"/>
    </source>
</evidence>
<evidence type="ECO:0000313" key="2">
    <source>
        <dbReference type="Proteomes" id="UP000035680"/>
    </source>
</evidence>
<dbReference type="SUPFAM" id="SSF52540">
    <property type="entry name" value="P-loop containing nucleoside triphosphate hydrolases"/>
    <property type="match status" value="1"/>
</dbReference>
<sequence length="536" mass="63327">MCIQKKKNTFLPKQKVCNGGNDLTSEHKSQYSATAYSPQRKRQAKISTIMNTSRNNNKDSESNNNDKSKEMITEIQDIEPLFNKSVGIQYDKYAYLDIFYHNYFKDKFPEIYGIFCPIFEDFISKNHPLYLKMLVYFEILLDMTMFFEKNINPLIYTKISYWRGIETLKKTTIMIVGEKGTGKSTFANTLLKAGAKNSDIKMFSQKSINFIHYSLNENKWQCPFEKKYFELTKWGSRLGKTFTKHNTTIYYKAKNEFLDQYNIIDCSTFESKIKKIVKRNVTVTESENVTSNDSFIKQSNITSENDGNISINEMNEILFSRMDVITIMLDNKKFSPTLNNLIESVNSFGKKTLFILNHSDKAKSRKELELKKEILRWYTMDKVNSSTSVKIHCSSFAEKSRIEEVRLFVDFETKKIYQWLDFFKATTINYRVEDILKEFKNSVSQLLMLFIMSRKDKRFINKDESEYQTYINEAQKLANINNLPFNNEFIKESFTYTELPPEKKCVITMFNSDWRQLPEIEYFIEDEKYLDKIKNT</sequence>
<feature type="compositionally biased region" description="Basic and acidic residues" evidence="1">
    <location>
        <begin position="56"/>
        <end position="69"/>
    </location>
</feature>
<keyword evidence="2" id="KW-1185">Reference proteome</keyword>
<proteinExistence type="predicted"/>
<reference evidence="2" key="1">
    <citation type="submission" date="2014-07" db="EMBL/GenBank/DDBJ databases">
        <authorList>
            <person name="Martin A.A"/>
            <person name="De Silva N."/>
        </authorList>
    </citation>
    <scope>NUCLEOTIDE SEQUENCE</scope>
</reference>
<dbReference type="InterPro" id="IPR027417">
    <property type="entry name" value="P-loop_NTPase"/>
</dbReference>
<feature type="region of interest" description="Disordered" evidence="1">
    <location>
        <begin position="48"/>
        <end position="69"/>
    </location>
</feature>
<dbReference type="Proteomes" id="UP000035680">
    <property type="component" value="Unassembled WGS sequence"/>
</dbReference>
<name>A0A0K0G0V1_STRVS</name>
<protein>
    <submittedName>
        <fullName evidence="3">G domain-containing protein</fullName>
    </submittedName>
</protein>
<dbReference type="AlphaFoldDB" id="A0A0K0G0V1"/>
<accession>A0A0K0G0V1</accession>
<dbReference type="Gene3D" id="3.40.50.300">
    <property type="entry name" value="P-loop containing nucleotide triphosphate hydrolases"/>
    <property type="match status" value="1"/>
</dbReference>
<dbReference type="WBParaSite" id="SVE_1833700.1">
    <property type="protein sequence ID" value="SVE_1833700.1"/>
    <property type="gene ID" value="SVE_1833700"/>
</dbReference>
<organism evidence="2 3">
    <name type="scientific">Strongyloides venezuelensis</name>
    <name type="common">Threadworm</name>
    <dbReference type="NCBI Taxonomy" id="75913"/>
    <lineage>
        <taxon>Eukaryota</taxon>
        <taxon>Metazoa</taxon>
        <taxon>Ecdysozoa</taxon>
        <taxon>Nematoda</taxon>
        <taxon>Chromadorea</taxon>
        <taxon>Rhabditida</taxon>
        <taxon>Tylenchina</taxon>
        <taxon>Panagrolaimomorpha</taxon>
        <taxon>Strongyloidoidea</taxon>
        <taxon>Strongyloididae</taxon>
        <taxon>Strongyloides</taxon>
    </lineage>
</organism>